<reference evidence="1" key="2">
    <citation type="submission" date="2022-01" db="EMBL/GenBank/DDBJ databases">
        <authorList>
            <person name="Yamashiro T."/>
            <person name="Shiraishi A."/>
            <person name="Satake H."/>
            <person name="Nakayama K."/>
        </authorList>
    </citation>
    <scope>NUCLEOTIDE SEQUENCE</scope>
</reference>
<organism evidence="1 2">
    <name type="scientific">Tanacetum coccineum</name>
    <dbReference type="NCBI Taxonomy" id="301880"/>
    <lineage>
        <taxon>Eukaryota</taxon>
        <taxon>Viridiplantae</taxon>
        <taxon>Streptophyta</taxon>
        <taxon>Embryophyta</taxon>
        <taxon>Tracheophyta</taxon>
        <taxon>Spermatophyta</taxon>
        <taxon>Magnoliopsida</taxon>
        <taxon>eudicotyledons</taxon>
        <taxon>Gunneridae</taxon>
        <taxon>Pentapetalae</taxon>
        <taxon>asterids</taxon>
        <taxon>campanulids</taxon>
        <taxon>Asterales</taxon>
        <taxon>Asteraceae</taxon>
        <taxon>Asteroideae</taxon>
        <taxon>Anthemideae</taxon>
        <taxon>Anthemidinae</taxon>
        <taxon>Tanacetum</taxon>
    </lineage>
</organism>
<accession>A0ABQ5JA11</accession>
<reference evidence="1" key="1">
    <citation type="journal article" date="2022" name="Int. J. Mol. Sci.">
        <title>Draft Genome of Tanacetum Coccineum: Genomic Comparison of Closely Related Tanacetum-Family Plants.</title>
        <authorList>
            <person name="Yamashiro T."/>
            <person name="Shiraishi A."/>
            <person name="Nakayama K."/>
            <person name="Satake H."/>
        </authorList>
    </citation>
    <scope>NUCLEOTIDE SEQUENCE</scope>
</reference>
<evidence type="ECO:0000313" key="1">
    <source>
        <dbReference type="EMBL" id="GJU09353.1"/>
    </source>
</evidence>
<evidence type="ECO:0008006" key="3">
    <source>
        <dbReference type="Google" id="ProtNLM"/>
    </source>
</evidence>
<gene>
    <name evidence="1" type="ORF">Tco_1131749</name>
</gene>
<dbReference type="Proteomes" id="UP001151760">
    <property type="component" value="Unassembled WGS sequence"/>
</dbReference>
<sequence>MLISVRLNLDENVVNFALEGLPTKYDNVYGIIVHREPFPDHKIVRSMLTTEEMRLKSRAQDTFIDFTSSSHMVLLANFGSCRFGEHCKFLHNGVYGNGNPSLWSTSVPRSTVPPSPSLTQTDMVTLTTLLEKLGIHETTTSTSNSIVPNSTGLSSPLALHAFPIGSSPPGLPPIPRAQTDPAPDNWNMDKGASSHLNDSVSSLSDICNLCIIHLS</sequence>
<dbReference type="EMBL" id="BQNB010021720">
    <property type="protein sequence ID" value="GJU09353.1"/>
    <property type="molecule type" value="Genomic_DNA"/>
</dbReference>
<keyword evidence="2" id="KW-1185">Reference proteome</keyword>
<proteinExistence type="predicted"/>
<name>A0ABQ5JA11_9ASTR</name>
<evidence type="ECO:0000313" key="2">
    <source>
        <dbReference type="Proteomes" id="UP001151760"/>
    </source>
</evidence>
<comment type="caution">
    <text evidence="1">The sequence shown here is derived from an EMBL/GenBank/DDBJ whole genome shotgun (WGS) entry which is preliminary data.</text>
</comment>
<protein>
    <recommendedName>
        <fullName evidence="3">C3H1-type domain-containing protein</fullName>
    </recommendedName>
</protein>